<dbReference type="AlphaFoldDB" id="A0A382VIJ3"/>
<dbReference type="Pfam" id="PF16926">
    <property type="entry name" value="HisKA_4TM"/>
    <property type="match status" value="1"/>
</dbReference>
<reference evidence="3" key="1">
    <citation type="submission" date="2018-05" db="EMBL/GenBank/DDBJ databases">
        <authorList>
            <person name="Lanie J.A."/>
            <person name="Ng W.-L."/>
            <person name="Kazmierczak K.M."/>
            <person name="Andrzejewski T.M."/>
            <person name="Davidsen T.M."/>
            <person name="Wayne K.J."/>
            <person name="Tettelin H."/>
            <person name="Glass J.I."/>
            <person name="Rusch D."/>
            <person name="Podicherti R."/>
            <person name="Tsui H.-C.T."/>
            <person name="Winkler M.E."/>
        </authorList>
    </citation>
    <scope>NUCLEOTIDE SEQUENCE</scope>
</reference>
<feature type="non-terminal residue" evidence="3">
    <location>
        <position position="1"/>
    </location>
</feature>
<feature type="domain" description="Archaeal histidine kinase 4TM" evidence="2">
    <location>
        <begin position="5"/>
        <end position="69"/>
    </location>
</feature>
<organism evidence="3">
    <name type="scientific">marine metagenome</name>
    <dbReference type="NCBI Taxonomy" id="408172"/>
    <lineage>
        <taxon>unclassified sequences</taxon>
        <taxon>metagenomes</taxon>
        <taxon>ecological metagenomes</taxon>
    </lineage>
</organism>
<accession>A0A382VIJ3</accession>
<evidence type="ECO:0000259" key="2">
    <source>
        <dbReference type="Pfam" id="PF16926"/>
    </source>
</evidence>
<sequence length="69" mass="7363">VTQFKDWICMTLAAGLIVLLVVIVVGDFYVALHENRPVDESVINLLQMAVTGVIGIVAGYLSGKSKSDA</sequence>
<name>A0A382VIJ3_9ZZZZ</name>
<keyword evidence="1" id="KW-0472">Membrane</keyword>
<keyword evidence="1" id="KW-0812">Transmembrane</keyword>
<dbReference type="EMBL" id="UINC01151939">
    <property type="protein sequence ID" value="SVD45835.1"/>
    <property type="molecule type" value="Genomic_DNA"/>
</dbReference>
<keyword evidence="1" id="KW-1133">Transmembrane helix</keyword>
<protein>
    <recommendedName>
        <fullName evidence="2">Archaeal histidine kinase 4TM domain-containing protein</fullName>
    </recommendedName>
</protein>
<dbReference type="InterPro" id="IPR031623">
    <property type="entry name" value="HisKA_4TM"/>
</dbReference>
<feature type="transmembrane region" description="Helical" evidence="1">
    <location>
        <begin position="42"/>
        <end position="61"/>
    </location>
</feature>
<gene>
    <name evidence="3" type="ORF">METZ01_LOCUS398689</name>
</gene>
<proteinExistence type="predicted"/>
<evidence type="ECO:0000313" key="3">
    <source>
        <dbReference type="EMBL" id="SVD45835.1"/>
    </source>
</evidence>
<feature type="transmembrane region" description="Helical" evidence="1">
    <location>
        <begin position="7"/>
        <end position="30"/>
    </location>
</feature>
<evidence type="ECO:0000256" key="1">
    <source>
        <dbReference type="SAM" id="Phobius"/>
    </source>
</evidence>